<dbReference type="KEGG" id="loi:92360597"/>
<dbReference type="SMR" id="A0A836GSZ3"/>
<keyword evidence="4" id="KW-0493">Microtubule</keyword>
<feature type="compositionally biased region" description="Low complexity" evidence="6">
    <location>
        <begin position="21"/>
        <end position="54"/>
    </location>
</feature>
<dbReference type="PRINTS" id="PR00380">
    <property type="entry name" value="KINESINHEAVY"/>
</dbReference>
<keyword evidence="5" id="KW-0175">Coiled coil</keyword>
<gene>
    <name evidence="8" type="ORF">LSCM4_04682</name>
</gene>
<feature type="coiled-coil region" evidence="5">
    <location>
        <begin position="612"/>
        <end position="712"/>
    </location>
</feature>
<reference evidence="9" key="1">
    <citation type="journal article" date="2021" name="Microbiol. Resour. Announc.">
        <title>LGAAP: Leishmaniinae Genome Assembly and Annotation Pipeline.</title>
        <authorList>
            <person name="Almutairi H."/>
            <person name="Urbaniak M.D."/>
            <person name="Bates M.D."/>
            <person name="Jariyapan N."/>
            <person name="Kwakye-Nuako G."/>
            <person name="Thomaz-Soccol V."/>
            <person name="Al-Salem W.S."/>
            <person name="Dillon R.J."/>
            <person name="Bates P.A."/>
            <person name="Gatherer D."/>
        </authorList>
    </citation>
    <scope>NUCLEOTIDE SEQUENCE [LARGE SCALE GENOMIC DNA]</scope>
</reference>
<organism evidence="8 9">
    <name type="scientific">Leishmania orientalis</name>
    <dbReference type="NCBI Taxonomy" id="2249476"/>
    <lineage>
        <taxon>Eukaryota</taxon>
        <taxon>Discoba</taxon>
        <taxon>Euglenozoa</taxon>
        <taxon>Kinetoplastea</taxon>
        <taxon>Metakinetoplastina</taxon>
        <taxon>Trypanosomatida</taxon>
        <taxon>Trypanosomatidae</taxon>
        <taxon>Leishmaniinae</taxon>
        <taxon>Leishmania</taxon>
    </lineage>
</organism>
<feature type="coiled-coil region" evidence="5">
    <location>
        <begin position="517"/>
        <end position="551"/>
    </location>
</feature>
<feature type="binding site" evidence="3">
    <location>
        <begin position="199"/>
        <end position="206"/>
    </location>
    <ligand>
        <name>ATP</name>
        <dbReference type="ChEBI" id="CHEBI:30616"/>
    </ligand>
</feature>
<accession>A0A836GSZ3</accession>
<dbReference type="InterPro" id="IPR027417">
    <property type="entry name" value="P-loop_NTPase"/>
</dbReference>
<dbReference type="GO" id="GO:0016887">
    <property type="term" value="F:ATP hydrolysis activity"/>
    <property type="evidence" value="ECO:0007669"/>
    <property type="project" value="TreeGrafter"/>
</dbReference>
<reference evidence="9" key="2">
    <citation type="journal article" date="2021" name="Sci. Data">
        <title>Chromosome-scale genome sequencing, assembly and annotation of six genomes from subfamily Leishmaniinae.</title>
        <authorList>
            <person name="Almutairi H."/>
            <person name="Urbaniak M.D."/>
            <person name="Bates M.D."/>
            <person name="Jariyapan N."/>
            <person name="Kwakye-Nuako G."/>
            <person name="Thomaz Soccol V."/>
            <person name="Al-Salem W.S."/>
            <person name="Dillon R.J."/>
            <person name="Bates P.A."/>
            <person name="Gatherer D."/>
        </authorList>
    </citation>
    <scope>NUCLEOTIDE SEQUENCE [LARGE SCALE GENOMIC DNA]</scope>
</reference>
<proteinExistence type="inferred from homology"/>
<keyword evidence="1 3" id="KW-0547">Nucleotide-binding</keyword>
<dbReference type="GO" id="GO:0003777">
    <property type="term" value="F:microtubule motor activity"/>
    <property type="evidence" value="ECO:0007669"/>
    <property type="project" value="InterPro"/>
</dbReference>
<evidence type="ECO:0000256" key="6">
    <source>
        <dbReference type="SAM" id="MobiDB-lite"/>
    </source>
</evidence>
<sequence length="766" mass="87393">MVLNGEPKLIQAPKPRKARSSRSSSRTTTARARGGTPNRAASPASPRASSPNAPRVHRSLSKPLYQDPDRNLTPADAAEGTEAFKNRVSEITSFRVVARVRPFIKEELLEMEGQERRSVVEMTSTKTILLDPKDGWSPKAQFEFDASLWSIPPTHRIVHTFQDTKHKTYASQRDVYNLIAKDLVPHVFNGYNSCILTYGHTGSGKTYTMMGLYEPNASCGGDGEEGIIPRVSNDIFVILKERMEEEAKTKQSRDCTKFRVEVSFVEIYMERVRDLLDPALRHTRGSERLQDARIRQDPYSGPFIEGVTKYEVENWAQCCTLLERGSQHRTTCATAVHNQSSRSHAIFQLTVLQERVIPGSNKYALPSFKTQAGRINLVDLAGSERGGFQDYVKESSAINISLLALRRVIDNLTERQNMLLEMAEAEITGKHYRERPLPQVPFRDSVLTWLLSDSIGGNARTTMVATLSPLVKNYADTLATLQWSSRARNLVTLVKMNDQAMVHNGMASQAGALDNAVRIQRQNLDSLRQTLRSKQEAAQQLERQTKVLKKSIGKIRLRKQEVCEDRAAIIIQRTFHRFIFYMKYEAYELHFAKLRSAKKSDAAEATEFQKILGESETREKAAKDELKALEALADEKAAAVAKYELNHESRAARRREAEDRRERIFEVMNASELLRQYRERRERELEELRRVADEEKKEREVAVQKLADMEKTIAASKASGFKQDLEKSQEGLESLRSKRDLVRSRRYEILRELQSLRELHKKLVKR</sequence>
<dbReference type="GeneID" id="92360597"/>
<comment type="similarity">
    <text evidence="3 4">Belongs to the TRAFAC class myosin-kinesin ATPase superfamily. Kinesin family.</text>
</comment>
<dbReference type="Proteomes" id="UP000674143">
    <property type="component" value="Unassembled WGS sequence"/>
</dbReference>
<keyword evidence="2 3" id="KW-0067">ATP-binding</keyword>
<evidence type="ECO:0000256" key="2">
    <source>
        <dbReference type="ARBA" id="ARBA00022840"/>
    </source>
</evidence>
<dbReference type="EMBL" id="JAFHLR010000023">
    <property type="protein sequence ID" value="KAG5478449.1"/>
    <property type="molecule type" value="Genomic_DNA"/>
</dbReference>
<dbReference type="GO" id="GO:0005524">
    <property type="term" value="F:ATP binding"/>
    <property type="evidence" value="ECO:0007669"/>
    <property type="project" value="UniProtKB-UniRule"/>
</dbReference>
<dbReference type="GO" id="GO:0005871">
    <property type="term" value="C:kinesin complex"/>
    <property type="evidence" value="ECO:0007669"/>
    <property type="project" value="TreeGrafter"/>
</dbReference>
<dbReference type="AlphaFoldDB" id="A0A836GSZ3"/>
<dbReference type="FunFam" id="3.40.850.10:FF:000134">
    <property type="entry name" value="Kinesin-like protein"/>
    <property type="match status" value="1"/>
</dbReference>
<keyword evidence="9" id="KW-1185">Reference proteome</keyword>
<dbReference type="PROSITE" id="PS00411">
    <property type="entry name" value="KINESIN_MOTOR_1"/>
    <property type="match status" value="1"/>
</dbReference>
<dbReference type="InterPro" id="IPR001752">
    <property type="entry name" value="Kinesin_motor_dom"/>
</dbReference>
<dbReference type="PANTHER" id="PTHR24115">
    <property type="entry name" value="KINESIN-RELATED"/>
    <property type="match status" value="1"/>
</dbReference>
<dbReference type="Pfam" id="PF00225">
    <property type="entry name" value="Kinesin"/>
    <property type="match status" value="1"/>
</dbReference>
<dbReference type="GO" id="GO:0007018">
    <property type="term" value="P:microtubule-based movement"/>
    <property type="evidence" value="ECO:0007669"/>
    <property type="project" value="InterPro"/>
</dbReference>
<evidence type="ECO:0000256" key="5">
    <source>
        <dbReference type="SAM" id="Coils"/>
    </source>
</evidence>
<evidence type="ECO:0000313" key="8">
    <source>
        <dbReference type="EMBL" id="KAG5478449.1"/>
    </source>
</evidence>
<evidence type="ECO:0000259" key="7">
    <source>
        <dbReference type="PROSITE" id="PS50067"/>
    </source>
</evidence>
<keyword evidence="3 4" id="KW-0505">Motor protein</keyword>
<dbReference type="InterPro" id="IPR027640">
    <property type="entry name" value="Kinesin-like_fam"/>
</dbReference>
<comment type="caution">
    <text evidence="8">The sequence shown here is derived from an EMBL/GenBank/DDBJ whole genome shotgun (WGS) entry which is preliminary data.</text>
</comment>
<protein>
    <recommendedName>
        <fullName evidence="4">Kinesin-like protein</fullName>
    </recommendedName>
</protein>
<evidence type="ECO:0000313" key="9">
    <source>
        <dbReference type="Proteomes" id="UP000674143"/>
    </source>
</evidence>
<dbReference type="Gene3D" id="3.40.850.10">
    <property type="entry name" value="Kinesin motor domain"/>
    <property type="match status" value="1"/>
</dbReference>
<evidence type="ECO:0000256" key="3">
    <source>
        <dbReference type="PROSITE-ProRule" id="PRU00283"/>
    </source>
</evidence>
<evidence type="ECO:0000256" key="4">
    <source>
        <dbReference type="RuleBase" id="RU000394"/>
    </source>
</evidence>
<dbReference type="GO" id="GO:0008017">
    <property type="term" value="F:microtubule binding"/>
    <property type="evidence" value="ECO:0007669"/>
    <property type="project" value="InterPro"/>
</dbReference>
<dbReference type="RefSeq" id="XP_067063110.1">
    <property type="nucleotide sequence ID" value="XM_067206663.1"/>
</dbReference>
<evidence type="ECO:0000256" key="1">
    <source>
        <dbReference type="ARBA" id="ARBA00022741"/>
    </source>
</evidence>
<dbReference type="InterPro" id="IPR036961">
    <property type="entry name" value="Kinesin_motor_dom_sf"/>
</dbReference>
<dbReference type="SUPFAM" id="SSF52540">
    <property type="entry name" value="P-loop containing nucleoside triphosphate hydrolases"/>
    <property type="match status" value="1"/>
</dbReference>
<dbReference type="PROSITE" id="PS50067">
    <property type="entry name" value="KINESIN_MOTOR_2"/>
    <property type="match status" value="1"/>
</dbReference>
<feature type="domain" description="Kinesin motor" evidence="7">
    <location>
        <begin position="93"/>
        <end position="490"/>
    </location>
</feature>
<dbReference type="InterPro" id="IPR019821">
    <property type="entry name" value="Kinesin_motor_CS"/>
</dbReference>
<dbReference type="PANTHER" id="PTHR24115:SF601">
    <property type="entry name" value="KINESIN-LIKE PROTEIN"/>
    <property type="match status" value="1"/>
</dbReference>
<dbReference type="SMART" id="SM00129">
    <property type="entry name" value="KISc"/>
    <property type="match status" value="1"/>
</dbReference>
<feature type="region of interest" description="Disordered" evidence="6">
    <location>
        <begin position="1"/>
        <end position="75"/>
    </location>
</feature>
<dbReference type="GO" id="GO:0005874">
    <property type="term" value="C:microtubule"/>
    <property type="evidence" value="ECO:0007669"/>
    <property type="project" value="UniProtKB-KW"/>
</dbReference>
<name>A0A836GSZ3_9TRYP</name>